<evidence type="ECO:0000256" key="1">
    <source>
        <dbReference type="SAM" id="MobiDB-lite"/>
    </source>
</evidence>
<accession>A0AAD8GYZ0</accession>
<feature type="compositionally biased region" description="Polar residues" evidence="1">
    <location>
        <begin position="49"/>
        <end position="63"/>
    </location>
</feature>
<dbReference type="InterPro" id="IPR006580">
    <property type="entry name" value="Znf_TTF"/>
</dbReference>
<dbReference type="InterPro" id="IPR025398">
    <property type="entry name" value="DUF4371"/>
</dbReference>
<feature type="region of interest" description="Disordered" evidence="1">
    <location>
        <begin position="46"/>
        <end position="85"/>
    </location>
</feature>
<evidence type="ECO:0000259" key="2">
    <source>
        <dbReference type="SMART" id="SM00597"/>
    </source>
</evidence>
<proteinExistence type="predicted"/>
<dbReference type="EMBL" id="JAUIZM010000011">
    <property type="protein sequence ID" value="KAK1356575.1"/>
    <property type="molecule type" value="Genomic_DNA"/>
</dbReference>
<dbReference type="Proteomes" id="UP001237642">
    <property type="component" value="Unassembled WGS sequence"/>
</dbReference>
<organism evidence="3 4">
    <name type="scientific">Heracleum sosnowskyi</name>
    <dbReference type="NCBI Taxonomy" id="360622"/>
    <lineage>
        <taxon>Eukaryota</taxon>
        <taxon>Viridiplantae</taxon>
        <taxon>Streptophyta</taxon>
        <taxon>Embryophyta</taxon>
        <taxon>Tracheophyta</taxon>
        <taxon>Spermatophyta</taxon>
        <taxon>Magnoliopsida</taxon>
        <taxon>eudicotyledons</taxon>
        <taxon>Gunneridae</taxon>
        <taxon>Pentapetalae</taxon>
        <taxon>asterids</taxon>
        <taxon>campanulids</taxon>
        <taxon>Apiales</taxon>
        <taxon>Apiaceae</taxon>
        <taxon>Apioideae</taxon>
        <taxon>apioid superclade</taxon>
        <taxon>Tordylieae</taxon>
        <taxon>Tordyliinae</taxon>
        <taxon>Heracleum</taxon>
    </lineage>
</organism>
<reference evidence="3" key="1">
    <citation type="submission" date="2023-02" db="EMBL/GenBank/DDBJ databases">
        <title>Genome of toxic invasive species Heracleum sosnowskyi carries increased number of genes despite the absence of recent whole-genome duplications.</title>
        <authorList>
            <person name="Schelkunov M."/>
            <person name="Shtratnikova V."/>
            <person name="Makarenko M."/>
            <person name="Klepikova A."/>
            <person name="Omelchenko D."/>
            <person name="Novikova G."/>
            <person name="Obukhova E."/>
            <person name="Bogdanov V."/>
            <person name="Penin A."/>
            <person name="Logacheva M."/>
        </authorList>
    </citation>
    <scope>NUCLEOTIDE SEQUENCE</scope>
    <source>
        <strain evidence="3">Hsosn_3</strain>
        <tissue evidence="3">Leaf</tissue>
    </source>
</reference>
<evidence type="ECO:0000313" key="4">
    <source>
        <dbReference type="Proteomes" id="UP001237642"/>
    </source>
</evidence>
<feature type="domain" description="TTF-type" evidence="2">
    <location>
        <begin position="124"/>
        <end position="219"/>
    </location>
</feature>
<reference evidence="3" key="2">
    <citation type="submission" date="2023-05" db="EMBL/GenBank/DDBJ databases">
        <authorList>
            <person name="Schelkunov M.I."/>
        </authorList>
    </citation>
    <scope>NUCLEOTIDE SEQUENCE</scope>
    <source>
        <strain evidence="3">Hsosn_3</strain>
        <tissue evidence="3">Leaf</tissue>
    </source>
</reference>
<gene>
    <name evidence="3" type="ORF">POM88_049831</name>
</gene>
<dbReference type="PANTHER" id="PTHR45749:SF37">
    <property type="entry name" value="OS05G0311600 PROTEIN"/>
    <property type="match status" value="1"/>
</dbReference>
<dbReference type="PANTHER" id="PTHR45749">
    <property type="match status" value="1"/>
</dbReference>
<sequence length="310" mass="36127">MERLQVSKVSTKRDSIIFDKALTSKLARYGHMDRYIITTKRVRIEEHQNQGPSNVETRETNPSVHEIHSQEESNLITSDPGKRRPITSVAHNATEREKLRRAYLIKGPCQPKLKKFPQTIFSGTKRRFNPEWYEEFKPWLEYSVSKDAAFCLVCYLFNVEYGDHRGGHDSFTIEGFRCWKKKDKFEKHVSFPNSSHNKCLKACEDLLKQEQHIDIMMAKISSQEKAEYRVRLNASVECVRLLLMQALPFRGHDESELSNNQGNFRELLKFLCKHNEEAHRVCLDNAPKNHKLYAPSIQKDICSAAAREEN</sequence>
<dbReference type="Pfam" id="PF14291">
    <property type="entry name" value="DUF4371"/>
    <property type="match status" value="1"/>
</dbReference>
<evidence type="ECO:0000313" key="3">
    <source>
        <dbReference type="EMBL" id="KAK1356575.1"/>
    </source>
</evidence>
<protein>
    <submittedName>
        <fullName evidence="3">Zinc finger MYM-type protein 1-like</fullName>
    </submittedName>
</protein>
<name>A0AAD8GYZ0_9APIA</name>
<keyword evidence="4" id="KW-1185">Reference proteome</keyword>
<dbReference type="AlphaFoldDB" id="A0AAD8GYZ0"/>
<dbReference type="SMART" id="SM00597">
    <property type="entry name" value="ZnF_TTF"/>
    <property type="match status" value="1"/>
</dbReference>
<comment type="caution">
    <text evidence="3">The sequence shown here is derived from an EMBL/GenBank/DDBJ whole genome shotgun (WGS) entry which is preliminary data.</text>
</comment>